<comment type="subcellular location">
    <subcellularLocation>
        <location evidence="2">Cytoplasm</location>
    </subcellularLocation>
    <text evidence="2">Associated with two foci at the outer edges of the nucleoid region in young cells, and at four foci within both cell halves in older cells.</text>
</comment>
<keyword evidence="2" id="KW-0159">Chromosome partition</keyword>
<sequence length="272" mass="31084">MESVPSLIVSDLEDDDAYQVKLEAFTGPMDLLLHLIRKHQINIYDIPVALIAQQYLEYLSMMKTLNLSLAGEFLVMAATLLYIKSRMLLPKEEKPETEDEEGLDPRAELVRQLVEYERFKEAAGSLVIRERLWRESFTRDPLPLPTESAVEEDMATEDLQLFDLLSAFQDVLDRAPTNEIVELSRETWTIQDRIQVILERLEAESTVPFEGLFEHHWSKPLVIATFLALLELVRMNLVRLFQGEWLGPIQVTRRFVPAGGAGSTGSFPVDPL</sequence>
<keyword evidence="2" id="KW-0132">Cell division</keyword>
<keyword evidence="4" id="KW-1185">Reference proteome</keyword>
<evidence type="ECO:0000256" key="1">
    <source>
        <dbReference type="ARBA" id="ARBA00044777"/>
    </source>
</evidence>
<dbReference type="RefSeq" id="WP_312746028.1">
    <property type="nucleotide sequence ID" value="NZ_CP116968.1"/>
</dbReference>
<gene>
    <name evidence="2" type="primary">scpA</name>
    <name evidence="3" type="ORF">PQG83_01650</name>
</gene>
<comment type="similarity">
    <text evidence="2">Belongs to the ScpA family.</text>
</comment>
<evidence type="ECO:0000313" key="3">
    <source>
        <dbReference type="EMBL" id="WNM62475.1"/>
    </source>
</evidence>
<dbReference type="Proteomes" id="UP001302494">
    <property type="component" value="Chromosome"/>
</dbReference>
<dbReference type="Gene3D" id="1.10.10.580">
    <property type="entry name" value="Structural maintenance of chromosome 1. Chain E"/>
    <property type="match status" value="1"/>
</dbReference>
<evidence type="ECO:0000313" key="4">
    <source>
        <dbReference type="Proteomes" id="UP001302494"/>
    </source>
</evidence>
<proteinExistence type="inferred from homology"/>
<keyword evidence="2" id="KW-0131">Cell cycle</keyword>
<dbReference type="Pfam" id="PF02616">
    <property type="entry name" value="SMC_ScpA"/>
    <property type="match status" value="1"/>
</dbReference>
<dbReference type="HAMAP" id="MF_01805">
    <property type="entry name" value="ScpA"/>
    <property type="match status" value="1"/>
</dbReference>
<dbReference type="AlphaFoldDB" id="A0AA96JWW7"/>
<protein>
    <recommendedName>
        <fullName evidence="1 2">Segregation and condensation protein A</fullName>
    </recommendedName>
</protein>
<dbReference type="GO" id="GO:0005737">
    <property type="term" value="C:cytoplasm"/>
    <property type="evidence" value="ECO:0007669"/>
    <property type="project" value="UniProtKB-SubCell"/>
</dbReference>
<accession>A0AA96JWW7</accession>
<comment type="function">
    <text evidence="2">Participates in chromosomal partition during cell division. May act via the formation of a condensin-like complex containing Smc and ScpB that pull DNA away from mid-cell into both cell halves.</text>
</comment>
<dbReference type="InterPro" id="IPR003768">
    <property type="entry name" value="ScpA"/>
</dbReference>
<reference evidence="3 4" key="1">
    <citation type="submission" date="2023-01" db="EMBL/GenBank/DDBJ databases">
        <title>Cultivation and genomic characterization of new, ubiquitous marine nitrite-oxidizing bacteria from the Nitrospirales.</title>
        <authorList>
            <person name="Mueller A.J."/>
            <person name="Daebeler A."/>
            <person name="Herbold C.W."/>
            <person name="Kirkegaard R.H."/>
            <person name="Daims H."/>
        </authorList>
    </citation>
    <scope>NUCLEOTIDE SEQUENCE [LARGE SCALE GENOMIC DNA]</scope>
    <source>
        <strain evidence="3 4">DK</strain>
    </source>
</reference>
<dbReference type="EMBL" id="CP116968">
    <property type="protein sequence ID" value="WNM62475.1"/>
    <property type="molecule type" value="Genomic_DNA"/>
</dbReference>
<keyword evidence="2" id="KW-0963">Cytoplasm</keyword>
<name>A0AA96JWW7_9BACT</name>
<comment type="subunit">
    <text evidence="2">Component of a cohesin-like complex composed of ScpA, ScpB and the Smc homodimer, in which ScpA and ScpB bind to the head domain of Smc. The presence of the three proteins is required for the association of the complex with DNA.</text>
</comment>
<organism evidence="3 4">
    <name type="scientific">Candidatus Nitrospira neomarina</name>
    <dbReference type="NCBI Taxonomy" id="3020899"/>
    <lineage>
        <taxon>Bacteria</taxon>
        <taxon>Pseudomonadati</taxon>
        <taxon>Nitrospirota</taxon>
        <taxon>Nitrospiria</taxon>
        <taxon>Nitrospirales</taxon>
        <taxon>Nitrospiraceae</taxon>
        <taxon>Nitrospira</taxon>
    </lineage>
</organism>
<dbReference type="PANTHER" id="PTHR33969">
    <property type="entry name" value="SEGREGATION AND CONDENSATION PROTEIN A"/>
    <property type="match status" value="1"/>
</dbReference>
<evidence type="ECO:0000256" key="2">
    <source>
        <dbReference type="HAMAP-Rule" id="MF_01805"/>
    </source>
</evidence>
<dbReference type="GO" id="GO:0051301">
    <property type="term" value="P:cell division"/>
    <property type="evidence" value="ECO:0007669"/>
    <property type="project" value="UniProtKB-KW"/>
</dbReference>
<dbReference type="KEGG" id="nneo:PQG83_01650"/>
<dbReference type="InterPro" id="IPR023093">
    <property type="entry name" value="ScpA-like_C"/>
</dbReference>
<dbReference type="GO" id="GO:0007059">
    <property type="term" value="P:chromosome segregation"/>
    <property type="evidence" value="ECO:0007669"/>
    <property type="project" value="UniProtKB-UniRule"/>
</dbReference>
<dbReference type="Gene3D" id="6.10.250.2410">
    <property type="match status" value="1"/>
</dbReference>
<dbReference type="PANTHER" id="PTHR33969:SF2">
    <property type="entry name" value="SEGREGATION AND CONDENSATION PROTEIN A"/>
    <property type="match status" value="1"/>
</dbReference>
<dbReference type="GO" id="GO:0006260">
    <property type="term" value="P:DNA replication"/>
    <property type="evidence" value="ECO:0007669"/>
    <property type="project" value="UniProtKB-UniRule"/>
</dbReference>